<name>A0AA38Y6M7_9EURO</name>
<evidence type="ECO:0000313" key="3">
    <source>
        <dbReference type="Proteomes" id="UP001172681"/>
    </source>
</evidence>
<dbReference type="Proteomes" id="UP001172681">
    <property type="component" value="Unassembled WGS sequence"/>
</dbReference>
<dbReference type="PROSITE" id="PS51257">
    <property type="entry name" value="PROKAR_LIPOPROTEIN"/>
    <property type="match status" value="1"/>
</dbReference>
<protein>
    <submittedName>
        <fullName evidence="2">Uncharacterized protein</fullName>
    </submittedName>
</protein>
<keyword evidence="3" id="KW-1185">Reference proteome</keyword>
<evidence type="ECO:0000256" key="1">
    <source>
        <dbReference type="SAM" id="MobiDB-lite"/>
    </source>
</evidence>
<dbReference type="EMBL" id="JAPDRN010000027">
    <property type="protein sequence ID" value="KAJ9636986.1"/>
    <property type="molecule type" value="Genomic_DNA"/>
</dbReference>
<reference evidence="2" key="1">
    <citation type="submission" date="2022-10" db="EMBL/GenBank/DDBJ databases">
        <title>Culturing micro-colonial fungi from biological soil crusts in the Mojave desert and describing Neophaeococcomyces mojavensis, and introducing the new genera and species Taxawa tesnikishii.</title>
        <authorList>
            <person name="Kurbessoian T."/>
            <person name="Stajich J.E."/>
        </authorList>
    </citation>
    <scope>NUCLEOTIDE SEQUENCE</scope>
    <source>
        <strain evidence="2">TK_35</strain>
    </source>
</reference>
<evidence type="ECO:0000313" key="2">
    <source>
        <dbReference type="EMBL" id="KAJ9636986.1"/>
    </source>
</evidence>
<comment type="caution">
    <text evidence="2">The sequence shown here is derived from an EMBL/GenBank/DDBJ whole genome shotgun (WGS) entry which is preliminary data.</text>
</comment>
<gene>
    <name evidence="2" type="ORF">H2204_005134</name>
</gene>
<dbReference type="AlphaFoldDB" id="A0AA38Y6M7"/>
<feature type="region of interest" description="Disordered" evidence="1">
    <location>
        <begin position="363"/>
        <end position="382"/>
    </location>
</feature>
<accession>A0AA38Y6M7</accession>
<sequence>MLSRNSSEDLPGSSGIFASILGCFSSRTKDDGRKNGERSHGIERELHVHTRRPHLVSPMTLTVFDELDELPSITTGPQPSQLSKWVSNGMTSLRGSLSSQRRGVSTQISRPLQSTAMPATRVQCPGPTPEPLELAIHKGGNRLSDLPRFDRLSFTEDGAIKAPARTMTRTRSECFVRLEASAPALAKAVSMIDRPRLGDMRLDEVSSTVVPTSRPASEHDALHSHPVSTASLPILPPPWSVQVPVEPTRPGPVEAEACGKYHRHPDCRVQRRVSRWLATNHSSSWDTAKSPERRRRRATFYQPSATPRTDAQRGMRCRQRTSTESMVVSTAGTDSSVAFQNTTSTTTVTTMGSPLESGFADGANQAIRPTDKDPLGNSPSSAEAVDGVVDAVTVDEHGEAARGSDVGVAF</sequence>
<organism evidence="2 3">
    <name type="scientific">Knufia peltigerae</name>
    <dbReference type="NCBI Taxonomy" id="1002370"/>
    <lineage>
        <taxon>Eukaryota</taxon>
        <taxon>Fungi</taxon>
        <taxon>Dikarya</taxon>
        <taxon>Ascomycota</taxon>
        <taxon>Pezizomycotina</taxon>
        <taxon>Eurotiomycetes</taxon>
        <taxon>Chaetothyriomycetidae</taxon>
        <taxon>Chaetothyriales</taxon>
        <taxon>Trichomeriaceae</taxon>
        <taxon>Knufia</taxon>
    </lineage>
</organism>
<proteinExistence type="predicted"/>